<evidence type="ECO:0000313" key="3">
    <source>
        <dbReference type="Proteomes" id="UP000551327"/>
    </source>
</evidence>
<reference evidence="2 3" key="1">
    <citation type="submission" date="2020-08" db="EMBL/GenBank/DDBJ databases">
        <title>The genome sequence of type strain Novosphingobium piscinae KCTC 42194.</title>
        <authorList>
            <person name="Liu Y."/>
        </authorList>
    </citation>
    <scope>NUCLEOTIDE SEQUENCE [LARGE SCALE GENOMIC DNA]</scope>
    <source>
        <strain evidence="2 3">KCTC 42194</strain>
    </source>
</reference>
<dbReference type="PANTHER" id="PTHR11786">
    <property type="entry name" value="N-HYDROXYARYLAMINE O-ACETYLTRANSFERASE"/>
    <property type="match status" value="1"/>
</dbReference>
<protein>
    <submittedName>
        <fullName evidence="2">Arylamine N-acetyltransferase</fullName>
    </submittedName>
</protein>
<dbReference type="Gene3D" id="3.30.2140.10">
    <property type="entry name" value="Arylamine N-acetyltransferase"/>
    <property type="match status" value="1"/>
</dbReference>
<dbReference type="InterPro" id="IPR001447">
    <property type="entry name" value="Arylamine_N-AcTrfase"/>
</dbReference>
<dbReference type="PANTHER" id="PTHR11786:SF0">
    <property type="entry name" value="ARYLAMINE N-ACETYLTRANSFERASE 4-RELATED"/>
    <property type="match status" value="1"/>
</dbReference>
<evidence type="ECO:0000256" key="1">
    <source>
        <dbReference type="ARBA" id="ARBA00006547"/>
    </source>
</evidence>
<sequence length="281" mass="30023">MLDAYLARIGLDQRPDPTPAGLQILQRAHRLAIGFENFDVMLGRPIPLGLPAVWAKLGGRRGGYCFEHNALFGAILDELGLPNRPLLARVWLGLQRPAEPAIIPPLTHTLRLVTIGAETWLADAGFGGSYVPPLPLVDGSTAETPDGAVHRLMRCGEATQAHGAWLLERLGPASATDGRATAIGVWAPQYSFNLSEVAPVDLELSNWWTSTRPGTRFTSGCLASAVLPDGFAALSGCELSLHTGGAASKRHLATAGEWREALGDIFAIDLKLDEIARLGLF</sequence>
<gene>
    <name evidence="2" type="ORF">H7F53_06940</name>
</gene>
<name>A0A7X1FXK6_9SPHN</name>
<dbReference type="Gene3D" id="2.40.128.150">
    <property type="entry name" value="Cysteine proteinases"/>
    <property type="match status" value="1"/>
</dbReference>
<dbReference type="Proteomes" id="UP000551327">
    <property type="component" value="Unassembled WGS sequence"/>
</dbReference>
<dbReference type="SUPFAM" id="SSF54001">
    <property type="entry name" value="Cysteine proteinases"/>
    <property type="match status" value="1"/>
</dbReference>
<accession>A0A7X1FXK6</accession>
<keyword evidence="3" id="KW-1185">Reference proteome</keyword>
<dbReference type="RefSeq" id="WP_185678764.1">
    <property type="nucleotide sequence ID" value="NZ_JACLAX010000005.1"/>
</dbReference>
<comment type="similarity">
    <text evidence="1">Belongs to the arylamine N-acetyltransferase family.</text>
</comment>
<organism evidence="2 3">
    <name type="scientific">Novosphingobium piscinae</name>
    <dbReference type="NCBI Taxonomy" id="1507448"/>
    <lineage>
        <taxon>Bacteria</taxon>
        <taxon>Pseudomonadati</taxon>
        <taxon>Pseudomonadota</taxon>
        <taxon>Alphaproteobacteria</taxon>
        <taxon>Sphingomonadales</taxon>
        <taxon>Sphingomonadaceae</taxon>
        <taxon>Novosphingobium</taxon>
    </lineage>
</organism>
<dbReference type="EMBL" id="JACLAX010000005">
    <property type="protein sequence ID" value="MBC2668873.1"/>
    <property type="molecule type" value="Genomic_DNA"/>
</dbReference>
<proteinExistence type="inferred from homology"/>
<dbReference type="InterPro" id="IPR038765">
    <property type="entry name" value="Papain-like_cys_pep_sf"/>
</dbReference>
<dbReference type="GO" id="GO:0016407">
    <property type="term" value="F:acetyltransferase activity"/>
    <property type="evidence" value="ECO:0007669"/>
    <property type="project" value="InterPro"/>
</dbReference>
<evidence type="ECO:0000313" key="2">
    <source>
        <dbReference type="EMBL" id="MBC2668873.1"/>
    </source>
</evidence>
<dbReference type="AlphaFoldDB" id="A0A7X1FXK6"/>
<comment type="caution">
    <text evidence="2">The sequence shown here is derived from an EMBL/GenBank/DDBJ whole genome shotgun (WGS) entry which is preliminary data.</text>
</comment>
<dbReference type="Pfam" id="PF00797">
    <property type="entry name" value="Acetyltransf_2"/>
    <property type="match status" value="1"/>
</dbReference>
<keyword evidence="2" id="KW-0808">Transferase</keyword>